<dbReference type="InterPro" id="IPR045520">
    <property type="entry name" value="GPAT/DHAPAT_C"/>
</dbReference>
<dbReference type="PANTHER" id="PTHR12563:SF17">
    <property type="entry name" value="DIHYDROXYACETONE PHOSPHATE ACYLTRANSFERASE"/>
    <property type="match status" value="1"/>
</dbReference>
<dbReference type="GO" id="GO:0006355">
    <property type="term" value="P:regulation of DNA-templated transcription"/>
    <property type="evidence" value="ECO:0007669"/>
    <property type="project" value="InterPro"/>
</dbReference>
<dbReference type="Pfam" id="PF01553">
    <property type="entry name" value="Acyltransferase"/>
    <property type="match status" value="1"/>
</dbReference>
<dbReference type="Pfam" id="PF19277">
    <property type="entry name" value="GPAT_C"/>
    <property type="match status" value="1"/>
</dbReference>
<dbReference type="GO" id="GO:0004366">
    <property type="term" value="F:glycerol-3-phosphate O-acyltransferase activity"/>
    <property type="evidence" value="ECO:0007669"/>
    <property type="project" value="UniProtKB-EC"/>
</dbReference>
<evidence type="ECO:0000256" key="10">
    <source>
        <dbReference type="ARBA" id="ARBA00023315"/>
    </source>
</evidence>
<comment type="pathway">
    <text evidence="2">Phospholipid metabolism; CDP-diacylglycerol biosynthesis; CDP-diacylglycerol from sn-glycerol 3-phosphate: step 1/3.</text>
</comment>
<feature type="domain" description="Phospholipid/glycerol acyltransferase" evidence="12">
    <location>
        <begin position="277"/>
        <end position="404"/>
    </location>
</feature>
<dbReference type="GO" id="GO:0016024">
    <property type="term" value="P:CDP-diacylglycerol biosynthetic process"/>
    <property type="evidence" value="ECO:0007669"/>
    <property type="project" value="UniProtKB-UniPathway"/>
</dbReference>
<dbReference type="RefSeq" id="WP_148068409.1">
    <property type="nucleotide sequence ID" value="NZ_VRZA01000003.1"/>
</dbReference>
<dbReference type="PANTHER" id="PTHR12563">
    <property type="entry name" value="GLYCEROL-3-PHOSPHATE ACYLTRANSFERASE"/>
    <property type="match status" value="1"/>
</dbReference>
<dbReference type="SUPFAM" id="SSF69593">
    <property type="entry name" value="Glycerol-3-phosphate (1)-acyltransferase"/>
    <property type="match status" value="1"/>
</dbReference>
<keyword evidence="14" id="KW-1185">Reference proteome</keyword>
<dbReference type="EMBL" id="VRZA01000003">
    <property type="protein sequence ID" value="TXS94067.1"/>
    <property type="molecule type" value="Genomic_DNA"/>
</dbReference>
<dbReference type="NCBIfam" id="NF002886">
    <property type="entry name" value="PRK03355.1"/>
    <property type="match status" value="1"/>
</dbReference>
<dbReference type="EC" id="2.3.1.15" evidence="4"/>
<keyword evidence="9" id="KW-1208">Phospholipid metabolism</keyword>
<evidence type="ECO:0000256" key="8">
    <source>
        <dbReference type="ARBA" id="ARBA00023209"/>
    </source>
</evidence>
<evidence type="ECO:0000256" key="3">
    <source>
        <dbReference type="ARBA" id="ARBA00007937"/>
    </source>
</evidence>
<evidence type="ECO:0000256" key="11">
    <source>
        <dbReference type="ARBA" id="ARBA00048427"/>
    </source>
</evidence>
<keyword evidence="10 13" id="KW-0012">Acyltransferase</keyword>
<comment type="caution">
    <text evidence="13">The sequence shown here is derived from an EMBL/GenBank/DDBJ whole genome shotgun (WGS) entry which is preliminary data.</text>
</comment>
<dbReference type="InterPro" id="IPR002123">
    <property type="entry name" value="Plipid/glycerol_acylTrfase"/>
</dbReference>
<gene>
    <name evidence="13" type="ORF">FV139_10690</name>
</gene>
<keyword evidence="8" id="KW-0594">Phospholipid biosynthesis</keyword>
<organism evidence="13 14">
    <name type="scientific">Parahaliea maris</name>
    <dbReference type="NCBI Taxonomy" id="2716870"/>
    <lineage>
        <taxon>Bacteria</taxon>
        <taxon>Pseudomonadati</taxon>
        <taxon>Pseudomonadota</taxon>
        <taxon>Gammaproteobacteria</taxon>
        <taxon>Cellvibrionales</taxon>
        <taxon>Halieaceae</taxon>
        <taxon>Parahaliea</taxon>
    </lineage>
</organism>
<comment type="catalytic activity">
    <reaction evidence="11">
        <text>sn-glycerol 3-phosphate + an acyl-CoA = a 1-acyl-sn-glycero-3-phosphate + CoA</text>
        <dbReference type="Rhea" id="RHEA:15325"/>
        <dbReference type="ChEBI" id="CHEBI:57287"/>
        <dbReference type="ChEBI" id="CHEBI:57597"/>
        <dbReference type="ChEBI" id="CHEBI:57970"/>
        <dbReference type="ChEBI" id="CHEBI:58342"/>
        <dbReference type="EC" id="2.3.1.15"/>
    </reaction>
</comment>
<comment type="similarity">
    <text evidence="3">Belongs to the GPAT/DAPAT family.</text>
</comment>
<dbReference type="InterPro" id="IPR022284">
    <property type="entry name" value="GPAT/DHAPAT"/>
</dbReference>
<reference evidence="13 14" key="1">
    <citation type="submission" date="2019-08" db="EMBL/GenBank/DDBJ databases">
        <title>Parahaliea maris sp. nov., isolated from the surface seawater.</title>
        <authorList>
            <person name="Liu Y."/>
        </authorList>
    </citation>
    <scope>NUCLEOTIDE SEQUENCE [LARGE SCALE GENOMIC DNA]</scope>
    <source>
        <strain evidence="13 14">HSLHS9</strain>
    </source>
</reference>
<evidence type="ECO:0000259" key="12">
    <source>
        <dbReference type="SMART" id="SM00563"/>
    </source>
</evidence>
<evidence type="ECO:0000256" key="5">
    <source>
        <dbReference type="ARBA" id="ARBA00013432"/>
    </source>
</evidence>
<keyword evidence="8" id="KW-0443">Lipid metabolism</keyword>
<evidence type="ECO:0000256" key="9">
    <source>
        <dbReference type="ARBA" id="ARBA00023264"/>
    </source>
</evidence>
<keyword evidence="8" id="KW-0444">Lipid biosynthesis</keyword>
<keyword evidence="7" id="KW-0472">Membrane</keyword>
<dbReference type="UniPathway" id="UPA00557">
    <property type="reaction ID" value="UER00612"/>
</dbReference>
<dbReference type="SMART" id="SM00563">
    <property type="entry name" value="PlsC"/>
    <property type="match status" value="1"/>
</dbReference>
<dbReference type="Proteomes" id="UP000321039">
    <property type="component" value="Unassembled WGS sequence"/>
</dbReference>
<accession>A0A5C9A372</accession>
<dbReference type="GO" id="GO:0005886">
    <property type="term" value="C:plasma membrane"/>
    <property type="evidence" value="ECO:0007669"/>
    <property type="project" value="TreeGrafter"/>
</dbReference>
<evidence type="ECO:0000256" key="1">
    <source>
        <dbReference type="ARBA" id="ARBA00004184"/>
    </source>
</evidence>
<dbReference type="GO" id="GO:0012505">
    <property type="term" value="C:endomembrane system"/>
    <property type="evidence" value="ECO:0007669"/>
    <property type="project" value="UniProtKB-SubCell"/>
</dbReference>
<evidence type="ECO:0000256" key="2">
    <source>
        <dbReference type="ARBA" id="ARBA00004765"/>
    </source>
</evidence>
<comment type="subcellular location">
    <subcellularLocation>
        <location evidence="1">Endomembrane system</location>
        <topology evidence="1">Peripheral membrane protein</topology>
    </subcellularLocation>
</comment>
<evidence type="ECO:0000256" key="7">
    <source>
        <dbReference type="ARBA" id="ARBA00023136"/>
    </source>
</evidence>
<dbReference type="InterPro" id="IPR041728">
    <property type="entry name" value="GPAT/DHAPAT_LPLAT"/>
</dbReference>
<protein>
    <recommendedName>
        <fullName evidence="5">Glycerol-3-phosphate acyltransferase</fullName>
        <ecNumber evidence="4">2.3.1.15</ecNumber>
    </recommendedName>
</protein>
<sequence>MQLAQKLQQASAWPENASGNVVFVLDARNRVELDLLRQWISHQAGSAACKSVQVAVKLADDRKGIDASALQPELEGDDETIIAPLRVAWTLDTEVIESGPRLRDLLLGDPRQPGSRRARKILAEQPERMHLIAGQPDTLANLRARYQHKYHRESRDNRASFAIFVARQAAIVLDIAERRLQGSRYKVPRYVAESLRANRSYNEAVEELAQQSGKSKSELMREAASYMKEMISTPSTFWLDVYARFNSFCLGLGYEDRIVYDQQAVEEMRNIVRDHPTMLLWTHKTYLDGMVVPKVLYENDFPMPHMFGGANINFAGIGFLVHRAGGIFIKRSFQDNQLYKVTLRHYIGYLMEKRFPMNWSFEGTRSRLGKLMPPRYGLLKYVLESCYANDLNNIHIIPVTISYDLIRDVEEYATEQTGRGKGAESLRWFIGYVRSLARPMGKVYMDIGKPVVLDKAPDPEDSLALSKIAFEVAVEANRVTPITFPSLVAMSLLGAAPRALTETEVAEDLDRLLHWAEERNLRISRDFNRSYAEQMDGLLGIMIDEGIVSRYDEGPETVYGVAPEQQPVASYYRNTIIHFFIHKAIIELALVKASENARHAPVDNFWAEVDNLRDLFKFEFFYSPTKEFHQQIRQELERYDADWENSIKLGRRGFTRLLVSMRPLVAHMSLLTYAEAYSVVADLAARLPFGEALEEQDCVTQALKLGRQAYMQRRISSESSIGKLLFKNGHKLLKSRQLTLEGDEKVMERRKALARELREILRRLEVVRAISMANRATIDYEAPEGQNILLEESLAPAEAGGRSA</sequence>
<dbReference type="CDD" id="cd07993">
    <property type="entry name" value="LPLAT_DHAPAT-like"/>
    <property type="match status" value="1"/>
</dbReference>
<evidence type="ECO:0000256" key="6">
    <source>
        <dbReference type="ARBA" id="ARBA00022679"/>
    </source>
</evidence>
<proteinExistence type="inferred from homology"/>
<name>A0A5C9A372_9GAMM</name>
<dbReference type="AlphaFoldDB" id="A0A5C9A372"/>
<keyword evidence="6 13" id="KW-0808">Transferase</keyword>
<evidence type="ECO:0000313" key="14">
    <source>
        <dbReference type="Proteomes" id="UP000321039"/>
    </source>
</evidence>
<evidence type="ECO:0000313" key="13">
    <source>
        <dbReference type="EMBL" id="TXS94067.1"/>
    </source>
</evidence>
<evidence type="ECO:0000256" key="4">
    <source>
        <dbReference type="ARBA" id="ARBA00013113"/>
    </source>
</evidence>